<dbReference type="KEGG" id="mri:Mal4_10780"/>
<name>A0A517Z2R4_9PLAN</name>
<gene>
    <name evidence="4" type="ORF">Mal4_10780</name>
</gene>
<dbReference type="GO" id="GO:0046872">
    <property type="term" value="F:metal ion binding"/>
    <property type="evidence" value="ECO:0007669"/>
    <property type="project" value="UniProtKB-KW"/>
</dbReference>
<evidence type="ECO:0000313" key="5">
    <source>
        <dbReference type="Proteomes" id="UP000320496"/>
    </source>
</evidence>
<dbReference type="CDD" id="cd00371">
    <property type="entry name" value="HMA"/>
    <property type="match status" value="2"/>
</dbReference>
<sequence length="174" mass="17260" precursor="true">MRSMLSACATLMMLASTATAGDVKVEGVHLCCGACVKGVGKALKDVSGVEGVTCDRDEGSVAFAAESADAAKSAINALAAAGFFGKAKHDGEEVAFPKSGAKEGAKADTVSVSNVHLCCGGCVNAVAKAVKKVDGVSDVTCDRAESSVKVTGSDVSVEAVVEALNGAGFNAKVK</sequence>
<dbReference type="PANTHER" id="PTHR22814:SF287">
    <property type="entry name" value="COPPER TRANSPORT PROTEIN ATX1"/>
    <property type="match status" value="1"/>
</dbReference>
<dbReference type="InterPro" id="IPR006121">
    <property type="entry name" value="HMA_dom"/>
</dbReference>
<keyword evidence="1" id="KW-0479">Metal-binding</keyword>
<dbReference type="RefSeq" id="WP_197444106.1">
    <property type="nucleotide sequence ID" value="NZ_CP036275.1"/>
</dbReference>
<dbReference type="InterPro" id="IPR036163">
    <property type="entry name" value="HMA_dom_sf"/>
</dbReference>
<evidence type="ECO:0000256" key="2">
    <source>
        <dbReference type="SAM" id="SignalP"/>
    </source>
</evidence>
<dbReference type="AlphaFoldDB" id="A0A517Z2R4"/>
<feature type="domain" description="HMA" evidence="3">
    <location>
        <begin position="108"/>
        <end position="172"/>
    </location>
</feature>
<accession>A0A517Z2R4</accession>
<dbReference type="PANTHER" id="PTHR22814">
    <property type="entry name" value="COPPER TRANSPORT PROTEIN ATOX1-RELATED"/>
    <property type="match status" value="1"/>
</dbReference>
<dbReference type="EMBL" id="CP036275">
    <property type="protein sequence ID" value="QDU36780.1"/>
    <property type="molecule type" value="Genomic_DNA"/>
</dbReference>
<dbReference type="Gene3D" id="3.30.70.100">
    <property type="match status" value="2"/>
</dbReference>
<protein>
    <submittedName>
        <fullName evidence="4">Copper exporting ATPase</fullName>
    </submittedName>
</protein>
<evidence type="ECO:0000313" key="4">
    <source>
        <dbReference type="EMBL" id="QDU36780.1"/>
    </source>
</evidence>
<keyword evidence="5" id="KW-1185">Reference proteome</keyword>
<reference evidence="4 5" key="1">
    <citation type="submission" date="2019-02" db="EMBL/GenBank/DDBJ databases">
        <title>Deep-cultivation of Planctomycetes and their phenomic and genomic characterization uncovers novel biology.</title>
        <authorList>
            <person name="Wiegand S."/>
            <person name="Jogler M."/>
            <person name="Boedeker C."/>
            <person name="Pinto D."/>
            <person name="Vollmers J."/>
            <person name="Rivas-Marin E."/>
            <person name="Kohn T."/>
            <person name="Peeters S.H."/>
            <person name="Heuer A."/>
            <person name="Rast P."/>
            <person name="Oberbeckmann S."/>
            <person name="Bunk B."/>
            <person name="Jeske O."/>
            <person name="Meyerdierks A."/>
            <person name="Storesund J.E."/>
            <person name="Kallscheuer N."/>
            <person name="Luecker S."/>
            <person name="Lage O.M."/>
            <person name="Pohl T."/>
            <person name="Merkel B.J."/>
            <person name="Hornburger P."/>
            <person name="Mueller R.-W."/>
            <person name="Bruemmer F."/>
            <person name="Labrenz M."/>
            <person name="Spormann A.M."/>
            <person name="Op den Camp H."/>
            <person name="Overmann J."/>
            <person name="Amann R."/>
            <person name="Jetten M.S.M."/>
            <person name="Mascher T."/>
            <person name="Medema M.H."/>
            <person name="Devos D.P."/>
            <person name="Kaster A.-K."/>
            <person name="Ovreas L."/>
            <person name="Rohde M."/>
            <person name="Galperin M.Y."/>
            <person name="Jogler C."/>
        </authorList>
    </citation>
    <scope>NUCLEOTIDE SEQUENCE [LARGE SCALE GENOMIC DNA]</scope>
    <source>
        <strain evidence="4 5">Mal4</strain>
    </source>
</reference>
<proteinExistence type="predicted"/>
<evidence type="ECO:0000259" key="3">
    <source>
        <dbReference type="PROSITE" id="PS50846"/>
    </source>
</evidence>
<dbReference type="PROSITE" id="PS50846">
    <property type="entry name" value="HMA_2"/>
    <property type="match status" value="1"/>
</dbReference>
<dbReference type="SUPFAM" id="SSF55008">
    <property type="entry name" value="HMA, heavy metal-associated domain"/>
    <property type="match status" value="2"/>
</dbReference>
<feature type="signal peptide" evidence="2">
    <location>
        <begin position="1"/>
        <end position="20"/>
    </location>
</feature>
<feature type="chain" id="PRO_5021990543" evidence="2">
    <location>
        <begin position="21"/>
        <end position="174"/>
    </location>
</feature>
<dbReference type="Proteomes" id="UP000320496">
    <property type="component" value="Chromosome"/>
</dbReference>
<dbReference type="Pfam" id="PF00403">
    <property type="entry name" value="HMA"/>
    <property type="match status" value="2"/>
</dbReference>
<keyword evidence="2" id="KW-0732">Signal</keyword>
<organism evidence="4 5">
    <name type="scientific">Maioricimonas rarisocia</name>
    <dbReference type="NCBI Taxonomy" id="2528026"/>
    <lineage>
        <taxon>Bacteria</taxon>
        <taxon>Pseudomonadati</taxon>
        <taxon>Planctomycetota</taxon>
        <taxon>Planctomycetia</taxon>
        <taxon>Planctomycetales</taxon>
        <taxon>Planctomycetaceae</taxon>
        <taxon>Maioricimonas</taxon>
    </lineage>
</organism>
<evidence type="ECO:0000256" key="1">
    <source>
        <dbReference type="ARBA" id="ARBA00022723"/>
    </source>
</evidence>